<gene>
    <name evidence="6" type="ORF">AXG93_2752s2140</name>
    <name evidence="5" type="ORF">Mp_6g20860</name>
</gene>
<keyword evidence="3" id="KW-1133">Transmembrane helix</keyword>
<dbReference type="AlphaFoldDB" id="A0A176VTX5"/>
<dbReference type="Proteomes" id="UP000077202">
    <property type="component" value="Unassembled WGS sequence"/>
</dbReference>
<dbReference type="Proteomes" id="UP001162541">
    <property type="component" value="Chromosome 6"/>
</dbReference>
<reference evidence="8" key="3">
    <citation type="journal article" date="2020" name="Curr. Biol.">
        <title>Chromatin organization in early land plants reveals an ancestral association between H3K27me3, transposons, and constitutive heterochromatin.</title>
        <authorList>
            <person name="Montgomery S.A."/>
            <person name="Tanizawa Y."/>
            <person name="Galik B."/>
            <person name="Wang N."/>
            <person name="Ito T."/>
            <person name="Mochizuki T."/>
            <person name="Akimcheva S."/>
            <person name="Bowman J.L."/>
            <person name="Cognat V."/>
            <person name="Marechal-Drouard L."/>
            <person name="Ekker H."/>
            <person name="Hong S.F."/>
            <person name="Kohchi T."/>
            <person name="Lin S.S."/>
            <person name="Liu L.D."/>
            <person name="Nakamura Y."/>
            <person name="Valeeva L.R."/>
            <person name="Shakirov E.V."/>
            <person name="Shippen D.E."/>
            <person name="Wei W.L."/>
            <person name="Yagura M."/>
            <person name="Yamaoka S."/>
            <person name="Yamato K.T."/>
            <person name="Liu C."/>
            <person name="Berger F."/>
        </authorList>
    </citation>
    <scope>NUCLEOTIDE SEQUENCE [LARGE SCALE GENOMIC DNA]</scope>
    <source>
        <strain evidence="8">Tak-1</strain>
    </source>
</reference>
<evidence type="ECO:0000256" key="2">
    <source>
        <dbReference type="SAM" id="MobiDB-lite"/>
    </source>
</evidence>
<proteinExistence type="predicted"/>
<evidence type="ECO:0000313" key="7">
    <source>
        <dbReference type="Proteomes" id="UP000077202"/>
    </source>
</evidence>
<protein>
    <recommendedName>
        <fullName evidence="4">Cyanobacterial aminoacyl-tRNA synthetase CAAD domain-containing protein</fullName>
    </recommendedName>
</protein>
<feature type="transmembrane region" description="Helical" evidence="3">
    <location>
        <begin position="130"/>
        <end position="148"/>
    </location>
</feature>
<dbReference type="EMBL" id="LVLJ01002675">
    <property type="protein sequence ID" value="OAE24197.1"/>
    <property type="molecule type" value="Genomic_DNA"/>
</dbReference>
<evidence type="ECO:0000313" key="6">
    <source>
        <dbReference type="EMBL" id="OAE24197.1"/>
    </source>
</evidence>
<organism evidence="6 7">
    <name type="scientific">Marchantia polymorpha subsp. ruderalis</name>
    <dbReference type="NCBI Taxonomy" id="1480154"/>
    <lineage>
        <taxon>Eukaryota</taxon>
        <taxon>Viridiplantae</taxon>
        <taxon>Streptophyta</taxon>
        <taxon>Embryophyta</taxon>
        <taxon>Marchantiophyta</taxon>
        <taxon>Marchantiopsida</taxon>
        <taxon>Marchantiidae</taxon>
        <taxon>Marchantiales</taxon>
        <taxon>Marchantiaceae</taxon>
        <taxon>Marchantia</taxon>
    </lineage>
</organism>
<feature type="compositionally biased region" description="Polar residues" evidence="2">
    <location>
        <begin position="236"/>
        <end position="248"/>
    </location>
</feature>
<dbReference type="PANTHER" id="PTHR33222">
    <property type="match status" value="1"/>
</dbReference>
<keyword evidence="3" id="KW-0472">Membrane</keyword>
<keyword evidence="7" id="KW-1185">Reference proteome</keyword>
<feature type="compositionally biased region" description="Polar residues" evidence="2">
    <location>
        <begin position="181"/>
        <end position="194"/>
    </location>
</feature>
<feature type="transmembrane region" description="Helical" evidence="3">
    <location>
        <begin position="98"/>
        <end position="118"/>
    </location>
</feature>
<dbReference type="Pfam" id="PF14159">
    <property type="entry name" value="CAAD"/>
    <property type="match status" value="1"/>
</dbReference>
<sequence>MASTAVAVGGQLSLSLGLARKSARGIAGRSAVSAAPCLVSARLGGSPQQVSSIGVAQESKRRFSSIIAKASEQADASEQATEVLKGVQEWWEKVDDKLAIGGLGFAGLILLWASTGLISALDKLPLVPDFFEVVGILFSGWFTYRYLLFKPDREELAKIVDEAKGKITGTGSGELEPRAATTATKAESVRSPSVATAGGKQTVDSDSETTAEAGKQKLATAVGVAQLPAEDGNGVGTSASGDAAQGSTDGRRLGRDDDVKASPDWQPEGAPVGEWVGFANPGPQIGINEPNGTVRPDVSV</sequence>
<dbReference type="GO" id="GO:0009535">
    <property type="term" value="C:chloroplast thylakoid membrane"/>
    <property type="evidence" value="ECO:0007669"/>
    <property type="project" value="TreeGrafter"/>
</dbReference>
<feature type="compositionally biased region" description="Basic and acidic residues" evidence="2">
    <location>
        <begin position="249"/>
        <end position="261"/>
    </location>
</feature>
<comment type="subcellular location">
    <subcellularLocation>
        <location evidence="1">Membrane</location>
        <topology evidence="1">Multi-pass membrane protein</topology>
    </subcellularLocation>
</comment>
<feature type="region of interest" description="Disordered" evidence="2">
    <location>
        <begin position="167"/>
        <end position="214"/>
    </location>
</feature>
<feature type="domain" description="Cyanobacterial aminoacyl-tRNA synthetase CAAD" evidence="4">
    <location>
        <begin position="87"/>
        <end position="169"/>
    </location>
</feature>
<evidence type="ECO:0000256" key="3">
    <source>
        <dbReference type="SAM" id="Phobius"/>
    </source>
</evidence>
<feature type="region of interest" description="Disordered" evidence="2">
    <location>
        <begin position="229"/>
        <end position="300"/>
    </location>
</feature>
<name>A0A176VTX5_MARPO</name>
<dbReference type="EMBL" id="AP019871">
    <property type="protein sequence ID" value="BBN15593.1"/>
    <property type="molecule type" value="Genomic_DNA"/>
</dbReference>
<evidence type="ECO:0000259" key="4">
    <source>
        <dbReference type="Pfam" id="PF14159"/>
    </source>
</evidence>
<keyword evidence="3" id="KW-0812">Transmembrane</keyword>
<dbReference type="InterPro" id="IPR033344">
    <property type="entry name" value="CURT1"/>
</dbReference>
<evidence type="ECO:0000256" key="1">
    <source>
        <dbReference type="ARBA" id="ARBA00004141"/>
    </source>
</evidence>
<evidence type="ECO:0000313" key="5">
    <source>
        <dbReference type="EMBL" id="BBN15593.1"/>
    </source>
</evidence>
<accession>A0A176VTX5</accession>
<reference evidence="6 7" key="1">
    <citation type="submission" date="2016-03" db="EMBL/GenBank/DDBJ databases">
        <title>Mechanisms controlling the formation of the plant cell surface in tip-growing cells are functionally conserved among land plants.</title>
        <authorList>
            <person name="Honkanen S."/>
            <person name="Jones V.A."/>
            <person name="Morieri G."/>
            <person name="Champion C."/>
            <person name="Hetherington A.J."/>
            <person name="Kelly S."/>
            <person name="Saint-Marcoux D."/>
            <person name="Proust H."/>
            <person name="Prescott H."/>
            <person name="Dolan L."/>
        </authorList>
    </citation>
    <scope>NUCLEOTIDE SEQUENCE [LARGE SCALE GENOMIC DNA]</scope>
    <source>
        <strain evidence="7">cv. Tak-1 and cv. Tak-2</strain>
        <tissue evidence="6">Whole gametophyte</tissue>
    </source>
</reference>
<dbReference type="PANTHER" id="PTHR33222:SF3">
    <property type="entry name" value="PROTEIN CURVATURE THYLAKOID 1C, CHLOROPLASTIC"/>
    <property type="match status" value="1"/>
</dbReference>
<dbReference type="InterPro" id="IPR025564">
    <property type="entry name" value="CAAD_dom"/>
</dbReference>
<reference evidence="5" key="2">
    <citation type="journal article" date="2019" name="Curr. Biol.">
        <title>Chromatin organization in early land plants reveals an ancestral association between H3K27me3, transposons, and constitutive heterochromatin.</title>
        <authorList>
            <person name="Montgomery S.A."/>
            <person name="Tanizawa Y."/>
            <person name="Galik B."/>
            <person name="Wang N."/>
            <person name="Ito T."/>
            <person name="Mochizuki T."/>
            <person name="Akimcheva S."/>
            <person name="Bowman J."/>
            <person name="Cognat V."/>
            <person name="Drouard L."/>
            <person name="Ekker H."/>
            <person name="Houng S."/>
            <person name="Kohchi T."/>
            <person name="Lin S."/>
            <person name="Liu L.D."/>
            <person name="Nakamura Y."/>
            <person name="Valeeva L.R."/>
            <person name="Shakirov E.V."/>
            <person name="Shippen D.E."/>
            <person name="Wei W."/>
            <person name="Yagura M."/>
            <person name="Yamaoka S."/>
            <person name="Yamato K.T."/>
            <person name="Liu C."/>
            <person name="Berger F."/>
        </authorList>
    </citation>
    <scope>NUCLEOTIDE SEQUENCE [LARGE SCALE GENOMIC DNA]</scope>
    <source>
        <strain evidence="5">Tak-1</strain>
    </source>
</reference>
<evidence type="ECO:0000313" key="8">
    <source>
        <dbReference type="Proteomes" id="UP001162541"/>
    </source>
</evidence>